<gene>
    <name evidence="1" type="ORF">PXEA_LOCUS4412</name>
</gene>
<name>A0A3S5B203_9PLAT</name>
<sequence length="207" mass="22681">MSSAYNYELAHFIVRYSTFSNTSSQILSSQPPFNGLTLTATIAPVDRQTSRPMRLAGNHGRLHGYSLTSDLVNIFLPWRLLHLAAVWIRRHEMPANAASARPDEIAPNEFRSPGEREWSGDENMETKDMSPLLVHFPKEPASRLLAFGSRSHHTVSLGPCVSVLSAGHLGQGVGLRISDDTVGGITRSLQGQEADQHHLESGTECGI</sequence>
<dbReference type="AlphaFoldDB" id="A0A3S5B203"/>
<evidence type="ECO:0000313" key="2">
    <source>
        <dbReference type="Proteomes" id="UP000784294"/>
    </source>
</evidence>
<reference evidence="1" key="1">
    <citation type="submission" date="2018-11" db="EMBL/GenBank/DDBJ databases">
        <authorList>
            <consortium name="Pathogen Informatics"/>
        </authorList>
    </citation>
    <scope>NUCLEOTIDE SEQUENCE</scope>
</reference>
<dbReference type="EMBL" id="CAAALY010010457">
    <property type="protein sequence ID" value="VEL10972.1"/>
    <property type="molecule type" value="Genomic_DNA"/>
</dbReference>
<accession>A0A3S5B203</accession>
<organism evidence="1 2">
    <name type="scientific">Protopolystoma xenopodis</name>
    <dbReference type="NCBI Taxonomy" id="117903"/>
    <lineage>
        <taxon>Eukaryota</taxon>
        <taxon>Metazoa</taxon>
        <taxon>Spiralia</taxon>
        <taxon>Lophotrochozoa</taxon>
        <taxon>Platyhelminthes</taxon>
        <taxon>Monogenea</taxon>
        <taxon>Polyopisthocotylea</taxon>
        <taxon>Polystomatidea</taxon>
        <taxon>Polystomatidae</taxon>
        <taxon>Protopolystoma</taxon>
    </lineage>
</organism>
<keyword evidence="2" id="KW-1185">Reference proteome</keyword>
<evidence type="ECO:0000313" key="1">
    <source>
        <dbReference type="EMBL" id="VEL10972.1"/>
    </source>
</evidence>
<protein>
    <submittedName>
        <fullName evidence="1">Uncharacterized protein</fullName>
    </submittedName>
</protein>
<comment type="caution">
    <text evidence="1">The sequence shown here is derived from an EMBL/GenBank/DDBJ whole genome shotgun (WGS) entry which is preliminary data.</text>
</comment>
<proteinExistence type="predicted"/>
<dbReference type="Proteomes" id="UP000784294">
    <property type="component" value="Unassembled WGS sequence"/>
</dbReference>